<dbReference type="GeneID" id="39592038"/>
<dbReference type="EMBL" id="RSCE01000005">
    <property type="protein sequence ID" value="RSH82515.1"/>
    <property type="molecule type" value="Genomic_DNA"/>
</dbReference>
<dbReference type="AlphaFoldDB" id="A0A427XUV5"/>
<name>A0A427XUV5_9TREE</name>
<accession>A0A427XUV5</accession>
<dbReference type="Gene3D" id="1.10.20.10">
    <property type="entry name" value="Histone, subunit A"/>
    <property type="match status" value="1"/>
</dbReference>
<dbReference type="InterPro" id="IPR009072">
    <property type="entry name" value="Histone-fold"/>
</dbReference>
<feature type="region of interest" description="Disordered" evidence="3">
    <location>
        <begin position="124"/>
        <end position="210"/>
    </location>
</feature>
<dbReference type="OrthoDB" id="653904at2759"/>
<dbReference type="InterPro" id="IPR003958">
    <property type="entry name" value="CBFA_NFYB_domain"/>
</dbReference>
<dbReference type="SUPFAM" id="SSF47113">
    <property type="entry name" value="Histone-fold"/>
    <property type="match status" value="1"/>
</dbReference>
<keyword evidence="2" id="KW-0539">Nucleus</keyword>
<dbReference type="Proteomes" id="UP000279236">
    <property type="component" value="Unassembled WGS sequence"/>
</dbReference>
<evidence type="ECO:0000256" key="1">
    <source>
        <dbReference type="ARBA" id="ARBA00004123"/>
    </source>
</evidence>
<feature type="domain" description="Transcription factor CBF/NF-Y/archaeal histone" evidence="4">
    <location>
        <begin position="45"/>
        <end position="105"/>
    </location>
</feature>
<feature type="compositionally biased region" description="Basic residues" evidence="3">
    <location>
        <begin position="1"/>
        <end position="11"/>
    </location>
</feature>
<evidence type="ECO:0000256" key="2">
    <source>
        <dbReference type="ARBA" id="ARBA00023242"/>
    </source>
</evidence>
<organism evidence="5 6">
    <name type="scientific">Apiotrichum porosum</name>
    <dbReference type="NCBI Taxonomy" id="105984"/>
    <lineage>
        <taxon>Eukaryota</taxon>
        <taxon>Fungi</taxon>
        <taxon>Dikarya</taxon>
        <taxon>Basidiomycota</taxon>
        <taxon>Agaricomycotina</taxon>
        <taxon>Tremellomycetes</taxon>
        <taxon>Trichosporonales</taxon>
        <taxon>Trichosporonaceae</taxon>
        <taxon>Apiotrichum</taxon>
    </lineage>
</organism>
<protein>
    <recommendedName>
        <fullName evidence="4">Transcription factor CBF/NF-Y/archaeal histone domain-containing protein</fullName>
    </recommendedName>
</protein>
<reference evidence="5 6" key="1">
    <citation type="submission" date="2018-11" db="EMBL/GenBank/DDBJ databases">
        <title>Genome sequence of Apiotrichum porosum DSM 27194.</title>
        <authorList>
            <person name="Aliyu H."/>
            <person name="Gorte O."/>
            <person name="Ochsenreither K."/>
        </authorList>
    </citation>
    <scope>NUCLEOTIDE SEQUENCE [LARGE SCALE GENOMIC DNA]</scope>
    <source>
        <strain evidence="5 6">DSM 27194</strain>
    </source>
</reference>
<dbReference type="RefSeq" id="XP_028476747.1">
    <property type="nucleotide sequence ID" value="XM_028622854.1"/>
</dbReference>
<feature type="compositionally biased region" description="Acidic residues" evidence="3">
    <location>
        <begin position="200"/>
        <end position="210"/>
    </location>
</feature>
<dbReference type="PANTHER" id="PTHR10252">
    <property type="entry name" value="HISTONE-LIKE TRANSCRIPTION FACTOR CCAAT-RELATED"/>
    <property type="match status" value="1"/>
</dbReference>
<dbReference type="InterPro" id="IPR050568">
    <property type="entry name" value="Transcr_DNA_Rep_Reg"/>
</dbReference>
<dbReference type="PANTHER" id="PTHR10252:SF5">
    <property type="entry name" value="DR1-ASSOCIATED COREPRESSOR"/>
    <property type="match status" value="1"/>
</dbReference>
<dbReference type="CDD" id="cd22906">
    <property type="entry name" value="HFD_DRAP1"/>
    <property type="match status" value="1"/>
</dbReference>
<feature type="compositionally biased region" description="Gly residues" evidence="3">
    <location>
        <begin position="187"/>
        <end position="197"/>
    </location>
</feature>
<evidence type="ECO:0000313" key="6">
    <source>
        <dbReference type="Proteomes" id="UP000279236"/>
    </source>
</evidence>
<feature type="region of interest" description="Disordered" evidence="3">
    <location>
        <begin position="1"/>
        <end position="28"/>
    </location>
</feature>
<gene>
    <name evidence="5" type="ORF">EHS24_007495</name>
</gene>
<evidence type="ECO:0000256" key="3">
    <source>
        <dbReference type="SAM" id="MobiDB-lite"/>
    </source>
</evidence>
<feature type="compositionally biased region" description="Basic and acidic residues" evidence="3">
    <location>
        <begin position="160"/>
        <end position="169"/>
    </location>
</feature>
<dbReference type="GO" id="GO:0046982">
    <property type="term" value="F:protein heterodimerization activity"/>
    <property type="evidence" value="ECO:0007669"/>
    <property type="project" value="InterPro"/>
</dbReference>
<dbReference type="GO" id="GO:0016251">
    <property type="term" value="F:RNA polymerase II general transcription initiation factor activity"/>
    <property type="evidence" value="ECO:0007669"/>
    <property type="project" value="TreeGrafter"/>
</dbReference>
<dbReference type="Pfam" id="PF00808">
    <property type="entry name" value="CBFD_NFYB_HMF"/>
    <property type="match status" value="1"/>
</dbReference>
<comment type="caution">
    <text evidence="5">The sequence shown here is derived from an EMBL/GenBank/DDBJ whole genome shotgun (WGS) entry which is preliminary data.</text>
</comment>
<evidence type="ECO:0000313" key="5">
    <source>
        <dbReference type="EMBL" id="RSH82515.1"/>
    </source>
</evidence>
<dbReference type="GO" id="GO:0001046">
    <property type="term" value="F:core promoter sequence-specific DNA binding"/>
    <property type="evidence" value="ECO:0007669"/>
    <property type="project" value="TreeGrafter"/>
</dbReference>
<comment type="subcellular location">
    <subcellularLocation>
        <location evidence="1">Nucleus</location>
    </subcellularLocation>
</comment>
<proteinExistence type="predicted"/>
<evidence type="ECO:0000259" key="4">
    <source>
        <dbReference type="Pfam" id="PF00808"/>
    </source>
</evidence>
<sequence>MPPKLTKRSKTSRVSGMKAPSYAGVPPLGSPPTAPRLIAADHLLQFPVARIKKIMQMDEEVGKLASATPVMISKSLECFLQLLIDETAKETRERGSRKMVPYHLKAMIDKSDQFDFLRELVEGIPDPQEGKGGGAASKRKASTADGSAPTPRRKSAAQVKLEDAKKEEVPAPGTLPAIGTWKREAEGGGGSGEGGKGMFDDYEDDNYDDY</sequence>
<keyword evidence="6" id="KW-1185">Reference proteome</keyword>
<dbReference type="GO" id="GO:0017054">
    <property type="term" value="C:negative cofactor 2 complex"/>
    <property type="evidence" value="ECO:0007669"/>
    <property type="project" value="TreeGrafter"/>
</dbReference>
<dbReference type="STRING" id="105984.A0A427XUV5"/>